<reference evidence="1" key="1">
    <citation type="submission" date="2017-03" db="EMBL/GenBank/DDBJ databases">
        <title>The mitochondrial genome of the carnivorous plant Utricularia reniformis (Lentibulariaceae): structure, comparative analysis and evolutionary landmarks.</title>
        <authorList>
            <person name="Silva S.R."/>
            <person name="Alvarenga D.O."/>
            <person name="Michael T.P."/>
            <person name="Miranda V.F.O."/>
            <person name="Varani A.M."/>
        </authorList>
    </citation>
    <scope>NUCLEOTIDE SEQUENCE</scope>
</reference>
<protein>
    <submittedName>
        <fullName evidence="1">Uncharacterized protein</fullName>
    </submittedName>
</protein>
<accession>A0A1Y0B3Q3</accession>
<dbReference type="EMBL" id="KY774314">
    <property type="protein sequence ID" value="ART31959.1"/>
    <property type="molecule type" value="Genomic_DNA"/>
</dbReference>
<geneLocation type="mitochondrion" evidence="1"/>
<evidence type="ECO:0000313" key="1">
    <source>
        <dbReference type="EMBL" id="ART31959.1"/>
    </source>
</evidence>
<organism evidence="1">
    <name type="scientific">Utricularia reniformis</name>
    <dbReference type="NCBI Taxonomy" id="192314"/>
    <lineage>
        <taxon>Eukaryota</taxon>
        <taxon>Viridiplantae</taxon>
        <taxon>Streptophyta</taxon>
        <taxon>Embryophyta</taxon>
        <taxon>Tracheophyta</taxon>
        <taxon>Spermatophyta</taxon>
        <taxon>Magnoliopsida</taxon>
        <taxon>eudicotyledons</taxon>
        <taxon>Gunneridae</taxon>
        <taxon>Pentapetalae</taxon>
        <taxon>asterids</taxon>
        <taxon>lamiids</taxon>
        <taxon>Lamiales</taxon>
        <taxon>Lentibulariaceae</taxon>
        <taxon>Utricularia</taxon>
    </lineage>
</organism>
<dbReference type="AlphaFoldDB" id="A0A1Y0B3Q3"/>
<proteinExistence type="predicted"/>
<name>A0A1Y0B3Q3_9LAMI</name>
<gene>
    <name evidence="1" type="ORF">AEK19_MT1786</name>
</gene>
<keyword evidence="1" id="KW-0496">Mitochondrion</keyword>
<sequence length="36" mass="4138">MLVARVLVTLFQKELLLAMVHCNNSFHQLDRSPSPE</sequence>